<keyword evidence="5" id="KW-1185">Reference proteome</keyword>
<dbReference type="EMBL" id="JAHBOM010000026">
    <property type="protein sequence ID" value="MBU8826513.1"/>
    <property type="molecule type" value="Genomic_DNA"/>
</dbReference>
<feature type="domain" description="FtsK" evidence="3">
    <location>
        <begin position="117"/>
        <end position="238"/>
    </location>
</feature>
<organism evidence="4 5">
    <name type="scientific">Mycolicibacterium goodii</name>
    <name type="common">Mycobacterium goodii</name>
    <dbReference type="NCBI Taxonomy" id="134601"/>
    <lineage>
        <taxon>Bacteria</taxon>
        <taxon>Bacillati</taxon>
        <taxon>Actinomycetota</taxon>
        <taxon>Actinomycetes</taxon>
        <taxon>Mycobacteriales</taxon>
        <taxon>Mycobacteriaceae</taxon>
        <taxon>Mycolicibacterium</taxon>
    </lineage>
</organism>
<dbReference type="Gene3D" id="3.40.50.300">
    <property type="entry name" value="P-loop containing nucleotide triphosphate hydrolases"/>
    <property type="match status" value="1"/>
</dbReference>
<dbReference type="InterPro" id="IPR050206">
    <property type="entry name" value="FtsK/SpoIIIE/SftA"/>
</dbReference>
<dbReference type="PANTHER" id="PTHR22683:SF1">
    <property type="entry name" value="TYPE VII SECRETION SYSTEM PROTEIN ESSC"/>
    <property type="match status" value="1"/>
</dbReference>
<dbReference type="Pfam" id="PF01580">
    <property type="entry name" value="FtsK_SpoIIIE"/>
    <property type="match status" value="1"/>
</dbReference>
<proteinExistence type="predicted"/>
<keyword evidence="1" id="KW-0547">Nucleotide-binding</keyword>
<dbReference type="Proteomes" id="UP000696413">
    <property type="component" value="Unassembled WGS sequence"/>
</dbReference>
<evidence type="ECO:0000256" key="2">
    <source>
        <dbReference type="ARBA" id="ARBA00022840"/>
    </source>
</evidence>
<dbReference type="PANTHER" id="PTHR22683">
    <property type="entry name" value="SPORULATION PROTEIN RELATED"/>
    <property type="match status" value="1"/>
</dbReference>
<dbReference type="RefSeq" id="WP_214395844.1">
    <property type="nucleotide sequence ID" value="NZ_JAHBOM010000026.1"/>
</dbReference>
<evidence type="ECO:0000313" key="5">
    <source>
        <dbReference type="Proteomes" id="UP000696413"/>
    </source>
</evidence>
<accession>A0ABS6HV04</accession>
<protein>
    <recommendedName>
        <fullName evidence="3">FtsK domain-containing protein</fullName>
    </recommendedName>
</protein>
<name>A0ABS6HV04_MYCGD</name>
<sequence>MTDSARLKKLARQYMQAHPGVRYQQALAAVQATPSSTAGAPTEQEWLRLVGGVPSAEALATRWSNTLASHHLRWPIGVQPIPGDEPEAVWVDLVQQALGGDGIHLGLVGWGPDTGAVLQTMVTSLAAWHGPERLQFALADSTDGGTLAAVTKFPHLAFTAQNVRQDRPNAATLVDFLQQEMSRRHHLLGLTHCIDVYDYRSQAAEGGAAPLPDLLIILTDVDRLMDEHPAVAEVIDAVGRTGRALGMRLVVTVDSAPAQPDSRGLSRIVGQIGPWLLGPTGSGWPLSPGALSSLDMSGPGAGCLATAHRGDDDGQGLTPVRVFPKMKSEETRGLWRRIESMSAAAPLSPAAPGQERV</sequence>
<evidence type="ECO:0000259" key="3">
    <source>
        <dbReference type="Pfam" id="PF01580"/>
    </source>
</evidence>
<evidence type="ECO:0000313" key="4">
    <source>
        <dbReference type="EMBL" id="MBU8826513.1"/>
    </source>
</evidence>
<reference evidence="4 5" key="1">
    <citation type="submission" date="2021-05" db="EMBL/GenBank/DDBJ databases">
        <title>Draft Genome Sequences of Clinical Respiratory Isolates of Mycobacterium goodii Recovered in Ireland.</title>
        <authorList>
            <person name="Flanagan P.R."/>
            <person name="Mok S."/>
            <person name="Roycroft E."/>
            <person name="Rogers T.R."/>
            <person name="Fitzgibbon M."/>
        </authorList>
    </citation>
    <scope>NUCLEOTIDE SEQUENCE [LARGE SCALE GENOMIC DNA]</scope>
    <source>
        <strain evidence="4 5">14IE55</strain>
    </source>
</reference>
<dbReference type="InterPro" id="IPR027417">
    <property type="entry name" value="P-loop_NTPase"/>
</dbReference>
<dbReference type="InterPro" id="IPR002543">
    <property type="entry name" value="FtsK_dom"/>
</dbReference>
<comment type="caution">
    <text evidence="4">The sequence shown here is derived from an EMBL/GenBank/DDBJ whole genome shotgun (WGS) entry which is preliminary data.</text>
</comment>
<evidence type="ECO:0000256" key="1">
    <source>
        <dbReference type="ARBA" id="ARBA00022741"/>
    </source>
</evidence>
<keyword evidence="2" id="KW-0067">ATP-binding</keyword>
<gene>
    <name evidence="4" type="ORF">KL859_27020</name>
</gene>